<dbReference type="STRING" id="156889.Mmc1_2021"/>
<organism evidence="1 2">
    <name type="scientific">Magnetococcus marinus (strain ATCC BAA-1437 / JCM 17883 / MC-1)</name>
    <dbReference type="NCBI Taxonomy" id="156889"/>
    <lineage>
        <taxon>Bacteria</taxon>
        <taxon>Pseudomonadati</taxon>
        <taxon>Pseudomonadota</taxon>
        <taxon>Magnetococcia</taxon>
        <taxon>Magnetococcales</taxon>
        <taxon>Magnetococcaceae</taxon>
        <taxon>Magnetococcus</taxon>
    </lineage>
</organism>
<protein>
    <submittedName>
        <fullName evidence="1">Uncharacterized protein</fullName>
    </submittedName>
</protein>
<dbReference type="EMBL" id="CP000471">
    <property type="protein sequence ID" value="ABK44522.1"/>
    <property type="molecule type" value="Genomic_DNA"/>
</dbReference>
<reference evidence="2" key="1">
    <citation type="journal article" date="2009" name="Appl. Environ. Microbiol.">
        <title>Complete genome sequence of the chemolithoautotrophic marine magnetotactic coccus strain MC-1.</title>
        <authorList>
            <person name="Schubbe S."/>
            <person name="Williams T.J."/>
            <person name="Xie G."/>
            <person name="Kiss H.E."/>
            <person name="Brettin T.S."/>
            <person name="Martinez D."/>
            <person name="Ross C.A."/>
            <person name="Schuler D."/>
            <person name="Cox B.L."/>
            <person name="Nealson K.H."/>
            <person name="Bazylinski D.A."/>
        </authorList>
    </citation>
    <scope>NUCLEOTIDE SEQUENCE [LARGE SCALE GENOMIC DNA]</scope>
    <source>
        <strain evidence="2">ATCC BAA-1437 / JCM 17883 / MC-1</strain>
    </source>
</reference>
<dbReference type="HOGENOM" id="CLU_2618407_0_0_5"/>
<sequence>MLFALHGIGVIQLEPEELSESQIIIPARERPEIDWNTCNRLATENKDFMEFIRRVRQFYQTGDLREADWK</sequence>
<name>A0L979_MAGMM</name>
<dbReference type="OrthoDB" id="5289528at2"/>
<proteinExistence type="predicted"/>
<evidence type="ECO:0000313" key="1">
    <source>
        <dbReference type="EMBL" id="ABK44522.1"/>
    </source>
</evidence>
<dbReference type="KEGG" id="mgm:Mmc1_2021"/>
<gene>
    <name evidence="1" type="ordered locus">Mmc1_2021</name>
</gene>
<dbReference type="AlphaFoldDB" id="A0L979"/>
<reference evidence="1 2" key="2">
    <citation type="journal article" date="2012" name="Int. J. Syst. Evol. Microbiol.">
        <title>Magnetococcus marinus gen. nov., sp. nov., a marine, magnetotactic bacterium that represents a novel lineage (Magnetococcaceae fam. nov.; Magnetococcales ord. nov.) at the base of the Alphaproteobacteria.</title>
        <authorList>
            <person name="Bazylinski D.A."/>
            <person name="Williams T.J."/>
            <person name="Lefevre C.T."/>
            <person name="Berg R.J."/>
            <person name="Zhang C.L."/>
            <person name="Bowser S.S."/>
            <person name="Dean A.J."/>
            <person name="Beveridge T.J."/>
        </authorList>
    </citation>
    <scope>NUCLEOTIDE SEQUENCE [LARGE SCALE GENOMIC DNA]</scope>
    <source>
        <strain evidence="2">ATCC BAA-1437 / JCM 17883 / MC-1</strain>
    </source>
</reference>
<dbReference type="eggNOG" id="COG2958">
    <property type="taxonomic scope" value="Bacteria"/>
</dbReference>
<accession>A0L979</accession>
<evidence type="ECO:0000313" key="2">
    <source>
        <dbReference type="Proteomes" id="UP000002586"/>
    </source>
</evidence>
<dbReference type="Proteomes" id="UP000002586">
    <property type="component" value="Chromosome"/>
</dbReference>
<keyword evidence="2" id="KW-1185">Reference proteome</keyword>